<keyword evidence="7 17" id="KW-0732">Signal</keyword>
<keyword evidence="6" id="KW-0479">Metal-binding</keyword>
<evidence type="ECO:0000256" key="13">
    <source>
        <dbReference type="ARBA" id="ARBA00023157"/>
    </source>
</evidence>
<evidence type="ECO:0000256" key="8">
    <source>
        <dbReference type="ARBA" id="ARBA00022837"/>
    </source>
</evidence>
<comment type="subcellular location">
    <subcellularLocation>
        <location evidence="1">Membrane</location>
        <topology evidence="1">Single-pass type I membrane protein</topology>
    </subcellularLocation>
</comment>
<dbReference type="Proteomes" id="UP000002358">
    <property type="component" value="Chromosome 4"/>
</dbReference>
<dbReference type="CTD" id="36526"/>
<dbReference type="RefSeq" id="XP_031786311.1">
    <property type="nucleotide sequence ID" value="XM_031930451.2"/>
</dbReference>
<evidence type="ECO:0000256" key="9">
    <source>
        <dbReference type="ARBA" id="ARBA00022882"/>
    </source>
</evidence>
<evidence type="ECO:0000256" key="2">
    <source>
        <dbReference type="ARBA" id="ARBA00022448"/>
    </source>
</evidence>
<dbReference type="InterPro" id="IPR013608">
    <property type="entry name" value="VWA_N"/>
</dbReference>
<dbReference type="GO" id="GO:0005245">
    <property type="term" value="F:voltage-gated calcium channel activity"/>
    <property type="evidence" value="ECO:0007669"/>
    <property type="project" value="TreeGrafter"/>
</dbReference>
<dbReference type="GO" id="GO:0046872">
    <property type="term" value="F:metal ion binding"/>
    <property type="evidence" value="ECO:0007669"/>
    <property type="project" value="UniProtKB-KW"/>
</dbReference>
<keyword evidence="13" id="KW-1015">Disulfide bond</keyword>
<dbReference type="PANTHER" id="PTHR10166:SF63">
    <property type="entry name" value="STRAIGHTJACKET, ISOFORM C"/>
    <property type="match status" value="1"/>
</dbReference>
<dbReference type="InterPro" id="IPR036465">
    <property type="entry name" value="vWFA_dom_sf"/>
</dbReference>
<dbReference type="Pfam" id="PF08473">
    <property type="entry name" value="VGCC_alpha2"/>
    <property type="match status" value="1"/>
</dbReference>
<dbReference type="Gene3D" id="3.30.450.20">
    <property type="entry name" value="PAS domain"/>
    <property type="match status" value="1"/>
</dbReference>
<dbReference type="Pfam" id="PF08399">
    <property type="entry name" value="VWA_N"/>
    <property type="match status" value="1"/>
</dbReference>
<keyword evidence="20" id="KW-1185">Reference proteome</keyword>
<keyword evidence="4" id="KW-0107">Calcium channel</keyword>
<dbReference type="InParanoid" id="A0A7M7QED3"/>
<evidence type="ECO:0000256" key="15">
    <source>
        <dbReference type="ARBA" id="ARBA00023303"/>
    </source>
</evidence>
<dbReference type="Pfam" id="PF13519">
    <property type="entry name" value="VWA_2"/>
    <property type="match status" value="1"/>
</dbReference>
<dbReference type="InterPro" id="IPR002035">
    <property type="entry name" value="VWF_A"/>
</dbReference>
<dbReference type="OrthoDB" id="10054666at2759"/>
<feature type="domain" description="VWFA" evidence="18">
    <location>
        <begin position="234"/>
        <end position="422"/>
    </location>
</feature>
<evidence type="ECO:0000256" key="11">
    <source>
        <dbReference type="ARBA" id="ARBA00023065"/>
    </source>
</evidence>
<dbReference type="PROSITE" id="PS50234">
    <property type="entry name" value="VWFA"/>
    <property type="match status" value="1"/>
</dbReference>
<dbReference type="FunFam" id="3.40.50.410:FF:000007">
    <property type="entry name" value="Calcium voltage-gated channel auxiliary subunit alpha2delta 3"/>
    <property type="match status" value="1"/>
</dbReference>
<dbReference type="PANTHER" id="PTHR10166">
    <property type="entry name" value="VOLTAGE-DEPENDENT CALCIUM CHANNEL SUBUNIT ALPHA-2/DELTA-RELATED"/>
    <property type="match status" value="1"/>
</dbReference>
<name>A0A7M7QED3_NASVI</name>
<feature type="region of interest" description="Disordered" evidence="16">
    <location>
        <begin position="787"/>
        <end position="808"/>
    </location>
</feature>
<feature type="chain" id="PRO_5029612506" description="VWFA domain-containing protein" evidence="17">
    <location>
        <begin position="20"/>
        <end position="1281"/>
    </location>
</feature>
<keyword evidence="3" id="KW-0109">Calcium transport</keyword>
<keyword evidence="9" id="KW-0851">Voltage-gated channel</keyword>
<reference evidence="19" key="1">
    <citation type="submission" date="2021-01" db="UniProtKB">
        <authorList>
            <consortium name="EnsemblMetazoa"/>
        </authorList>
    </citation>
    <scope>IDENTIFICATION</scope>
</reference>
<dbReference type="SUPFAM" id="SSF53300">
    <property type="entry name" value="vWA-like"/>
    <property type="match status" value="1"/>
</dbReference>
<dbReference type="SMART" id="SM00327">
    <property type="entry name" value="VWA"/>
    <property type="match status" value="1"/>
</dbReference>
<evidence type="ECO:0000256" key="4">
    <source>
        <dbReference type="ARBA" id="ARBA00022673"/>
    </source>
</evidence>
<evidence type="ECO:0000256" key="16">
    <source>
        <dbReference type="SAM" id="MobiDB-lite"/>
    </source>
</evidence>
<dbReference type="FunCoup" id="A0A7M7QED3">
    <property type="interactions" value="110"/>
</dbReference>
<dbReference type="EnsemblMetazoa" id="XM_031930451">
    <property type="protein sequence ID" value="XP_031786311"/>
    <property type="gene ID" value="LOC100122943"/>
</dbReference>
<dbReference type="GO" id="GO:0005891">
    <property type="term" value="C:voltage-gated calcium channel complex"/>
    <property type="evidence" value="ECO:0007669"/>
    <property type="project" value="TreeGrafter"/>
</dbReference>
<feature type="signal peptide" evidence="17">
    <location>
        <begin position="1"/>
        <end position="19"/>
    </location>
</feature>
<proteinExistence type="predicted"/>
<keyword evidence="15" id="KW-0407">Ion channel</keyword>
<keyword evidence="11" id="KW-0406">Ion transport</keyword>
<dbReference type="SMR" id="A0A7M7QED3"/>
<protein>
    <recommendedName>
        <fullName evidence="18">VWFA domain-containing protein</fullName>
    </recommendedName>
</protein>
<sequence>MRSAKLWLWLILAGTTSLAQPDNPVIDVKTVRSWCDKMSYEMTHFARVVTNVDKLQYSDVEISPIVGIKLVAQIAQNIEGMMNSKVDAIKRVMDVAESSALTASTSEAPPEPPDDKYFYRDAKNYTHFNTSLSEHFGGDVNLNFSAVHVPTTVYGRAKEVLRAIRWSEELDNTFKNNYLQDPSLSWQYFGSSTGFMRQYPAINWKPNGSDPHDPDLFDCRTRSWYIEAATSPKDVLILVDTSGSMTGMRKEIARHVVNNILDTLGNNDYVNIVKFSNVTELAVPCFGDTLVQANLANIRELKNGISEMNTERIANFSMILTYAFELLEEFREMRRGACCNQAIMLVTDGVPDNYKEIFQRYNWASNPDNPDQADMPVRIFTYLIGREVADVRDSRWMACANRGYFVHLSTLAEVREQVLNYIAVMARPLVLNLTVHPTIWTPVYADIADPKITDWLWDKKERYDQKERYWIYRRNKKFQYLEQELAQYVKRSRKHPNLAGEMYKYRLMTSVSMPVFDRRENANITEQVLVKNAYWVTQTRETRIANLLGVAGTDIPVDDIKQLMMPHVLGVHGYAFIVTNNGYILTHPDLRPVFQGILKPAYNSVDMAEVELMEGDEVSREFDELLLKFRETVVNQSAHSDAHMLTKYHYENMKRVGRMKRKYDSAPIKNTPFTVVVSLPLFNNQVSTYHVQTKKDPRRLNLDAGIQAVKYFEGNNWRIHPDWLYCKSPHKSAHKLRKKQLKHSINKHYKTSLRNPYHFENAYSFATPEEELRHFLRKINQPLWKWGTMPSEQSRNEQTLSGKKTEENTDSRYCDRDLILSLVYDAIVTKRFDEPLSSDSGAALARLMNLLTSEDLYRRFGHTLSFVATRSGLMRWRDFPDDEKKTPSEPPPDHFSKMHPRAIDEIWYKRAVEQYYVQPESLVFSIPIDEDGATNSTLVTVSSAIFVGNDDSIKAPAAVVGFQMTHTALQGFFQNNTLPCANNTNTDCFLVDNHAYIIAAKEASKAGRFLGDVNGLVMSSLVEHNVFEKITVFDYQAVCFRDTQESNDGNILLTPLKTVAMAASWLYGQMAFSLAKAGFWSYDYAEAVAYPNDDVEIELDKVTIAEEPPIEPESMNDNVNKPAAEIKDDGIYDNLIRIKRTRPEPCDQKVDLYLLRGVTEANAVHDDPNTGITGCDHLKYIVQPVNSTNMILLMIDTQGCQNVLFKMSTDPQELAYTQNSSLACQKTSQNLPRRRPQTCIRNHPKESEIKDLCGRAATGSRLDLRLVGLVALAIVLGVTGH</sequence>
<dbReference type="InterPro" id="IPR051173">
    <property type="entry name" value="Ca_channel_alpha-2/delta"/>
</dbReference>
<dbReference type="GeneID" id="100122943"/>
<keyword evidence="10" id="KW-1133">Transmembrane helix</keyword>
<dbReference type="Gene3D" id="3.40.50.410">
    <property type="entry name" value="von Willebrand factor, type A domain"/>
    <property type="match status" value="1"/>
</dbReference>
<accession>A0A7M7QED3</accession>
<keyword evidence="14" id="KW-0325">Glycoprotein</keyword>
<dbReference type="FunFam" id="3.30.450.20:FF:000057">
    <property type="entry name" value="Voltage-dependent calcium channel subunit alpha-2/delta-4"/>
    <property type="match status" value="1"/>
</dbReference>
<evidence type="ECO:0000256" key="10">
    <source>
        <dbReference type="ARBA" id="ARBA00022989"/>
    </source>
</evidence>
<evidence type="ECO:0000256" key="5">
    <source>
        <dbReference type="ARBA" id="ARBA00022692"/>
    </source>
</evidence>
<evidence type="ECO:0000313" key="19">
    <source>
        <dbReference type="EnsemblMetazoa" id="XP_031786311"/>
    </source>
</evidence>
<dbReference type="CDD" id="cd01463">
    <property type="entry name" value="vWA_VGCC_like"/>
    <property type="match status" value="1"/>
</dbReference>
<organism evidence="19 20">
    <name type="scientific">Nasonia vitripennis</name>
    <name type="common">Parasitic wasp</name>
    <dbReference type="NCBI Taxonomy" id="7425"/>
    <lineage>
        <taxon>Eukaryota</taxon>
        <taxon>Metazoa</taxon>
        <taxon>Ecdysozoa</taxon>
        <taxon>Arthropoda</taxon>
        <taxon>Hexapoda</taxon>
        <taxon>Insecta</taxon>
        <taxon>Pterygota</taxon>
        <taxon>Neoptera</taxon>
        <taxon>Endopterygota</taxon>
        <taxon>Hymenoptera</taxon>
        <taxon>Apocrita</taxon>
        <taxon>Proctotrupomorpha</taxon>
        <taxon>Chalcidoidea</taxon>
        <taxon>Pteromalidae</taxon>
        <taxon>Pteromalinae</taxon>
        <taxon>Nasonia</taxon>
    </lineage>
</organism>
<evidence type="ECO:0000256" key="7">
    <source>
        <dbReference type="ARBA" id="ARBA00022729"/>
    </source>
</evidence>
<evidence type="ECO:0000256" key="6">
    <source>
        <dbReference type="ARBA" id="ARBA00022723"/>
    </source>
</evidence>
<evidence type="ECO:0000256" key="12">
    <source>
        <dbReference type="ARBA" id="ARBA00023136"/>
    </source>
</evidence>
<evidence type="ECO:0000259" key="18">
    <source>
        <dbReference type="PROSITE" id="PS50234"/>
    </source>
</evidence>
<feature type="compositionally biased region" description="Polar residues" evidence="16">
    <location>
        <begin position="790"/>
        <end position="802"/>
    </location>
</feature>
<evidence type="ECO:0000256" key="3">
    <source>
        <dbReference type="ARBA" id="ARBA00022568"/>
    </source>
</evidence>
<evidence type="ECO:0000313" key="20">
    <source>
        <dbReference type="Proteomes" id="UP000002358"/>
    </source>
</evidence>
<evidence type="ECO:0000256" key="1">
    <source>
        <dbReference type="ARBA" id="ARBA00004479"/>
    </source>
</evidence>
<evidence type="ECO:0000256" key="14">
    <source>
        <dbReference type="ARBA" id="ARBA00023180"/>
    </source>
</evidence>
<dbReference type="CDD" id="cd18774">
    <property type="entry name" value="PDC2_HK_sensor"/>
    <property type="match status" value="1"/>
</dbReference>
<keyword evidence="2" id="KW-0813">Transport</keyword>
<dbReference type="InterPro" id="IPR013680">
    <property type="entry name" value="VDCC_a2/dsu"/>
</dbReference>
<evidence type="ECO:0000256" key="17">
    <source>
        <dbReference type="SAM" id="SignalP"/>
    </source>
</evidence>
<keyword evidence="8" id="KW-0106">Calcium</keyword>
<keyword evidence="12" id="KW-0472">Membrane</keyword>
<keyword evidence="5" id="KW-0812">Transmembrane</keyword>